<evidence type="ECO:0000313" key="3">
    <source>
        <dbReference type="EMBL" id="OAE19983.1"/>
    </source>
</evidence>
<dbReference type="SUPFAM" id="SSF56672">
    <property type="entry name" value="DNA/RNA polymerases"/>
    <property type="match status" value="1"/>
</dbReference>
<dbReference type="Pfam" id="PF00078">
    <property type="entry name" value="RVT_1"/>
    <property type="match status" value="1"/>
</dbReference>
<proteinExistence type="predicted"/>
<feature type="domain" description="Reverse transcriptase" evidence="2">
    <location>
        <begin position="220"/>
        <end position="303"/>
    </location>
</feature>
<feature type="region of interest" description="Disordered" evidence="1">
    <location>
        <begin position="69"/>
        <end position="172"/>
    </location>
</feature>
<dbReference type="AlphaFoldDB" id="A0A176VHW1"/>
<dbReference type="InterPro" id="IPR043502">
    <property type="entry name" value="DNA/RNA_pol_sf"/>
</dbReference>
<gene>
    <name evidence="3" type="ORF">AXG93_3304s1000</name>
</gene>
<dbReference type="Proteomes" id="UP000077202">
    <property type="component" value="Unassembled WGS sequence"/>
</dbReference>
<dbReference type="EMBL" id="LVLJ01003729">
    <property type="protein sequence ID" value="OAE19983.1"/>
    <property type="molecule type" value="Genomic_DNA"/>
</dbReference>
<sequence>MQVSSADCINQLTLWSGCRHGKQADITQKPRKKQHMQCAKGLCNCRHQGHTAVECNQPRAVRAQVQFVTPPPKEDAQVNQVELSSAEKDKENEWPDEETMVGRVETRSASRKKEVTSEKVKQDKKEVKRKELKSKDVPPKTSVSLVKKEETSAKKGKSAEELRTSSQDDSQFDGPALRLLRKAYALDIKDEVGELLREALDKTPSQKEKGKETLTAKALAQAERDFKKQNAATKKDRHPLPFTDAILDHVARHECYSFLDGFSGYNQVSIRERNKNKTTFTTDWRTYAYHKMPFGLYNAPATF</sequence>
<dbReference type="CDD" id="cd01647">
    <property type="entry name" value="RT_LTR"/>
    <property type="match status" value="1"/>
</dbReference>
<evidence type="ECO:0000313" key="4">
    <source>
        <dbReference type="Proteomes" id="UP000077202"/>
    </source>
</evidence>
<dbReference type="InterPro" id="IPR053134">
    <property type="entry name" value="RNA-dir_DNA_polymerase"/>
</dbReference>
<reference evidence="3" key="1">
    <citation type="submission" date="2016-03" db="EMBL/GenBank/DDBJ databases">
        <title>Mechanisms controlling the formation of the plant cell surface in tip-growing cells are functionally conserved among land plants.</title>
        <authorList>
            <person name="Honkanen S."/>
            <person name="Jones V.A."/>
            <person name="Morieri G."/>
            <person name="Champion C."/>
            <person name="Hetherington A.J."/>
            <person name="Kelly S."/>
            <person name="Saint-Marcoux D."/>
            <person name="Proust H."/>
            <person name="Prescott H."/>
            <person name="Dolan L."/>
        </authorList>
    </citation>
    <scope>NUCLEOTIDE SEQUENCE [LARGE SCALE GENOMIC DNA]</scope>
    <source>
        <tissue evidence="3">Whole gametophyte</tissue>
    </source>
</reference>
<dbReference type="InterPro" id="IPR043128">
    <property type="entry name" value="Rev_trsase/Diguanyl_cyclase"/>
</dbReference>
<organism evidence="3 4">
    <name type="scientific">Marchantia polymorpha subsp. ruderalis</name>
    <dbReference type="NCBI Taxonomy" id="1480154"/>
    <lineage>
        <taxon>Eukaryota</taxon>
        <taxon>Viridiplantae</taxon>
        <taxon>Streptophyta</taxon>
        <taxon>Embryophyta</taxon>
        <taxon>Marchantiophyta</taxon>
        <taxon>Marchantiopsida</taxon>
        <taxon>Marchantiidae</taxon>
        <taxon>Marchantiales</taxon>
        <taxon>Marchantiaceae</taxon>
        <taxon>Marchantia</taxon>
    </lineage>
</organism>
<name>A0A176VHW1_MARPO</name>
<protein>
    <recommendedName>
        <fullName evidence="2">Reverse transcriptase domain-containing protein</fullName>
    </recommendedName>
</protein>
<keyword evidence="4" id="KW-1185">Reference proteome</keyword>
<dbReference type="Gene3D" id="3.30.70.270">
    <property type="match status" value="1"/>
</dbReference>
<dbReference type="InterPro" id="IPR000477">
    <property type="entry name" value="RT_dom"/>
</dbReference>
<dbReference type="PANTHER" id="PTHR24559:SF429">
    <property type="entry name" value="RNA-DIRECTED DNA POLYMERASE HOMOLOG"/>
    <property type="match status" value="1"/>
</dbReference>
<evidence type="ECO:0000256" key="1">
    <source>
        <dbReference type="SAM" id="MobiDB-lite"/>
    </source>
</evidence>
<feature type="compositionally biased region" description="Basic and acidic residues" evidence="1">
    <location>
        <begin position="146"/>
        <end position="163"/>
    </location>
</feature>
<dbReference type="PANTHER" id="PTHR24559">
    <property type="entry name" value="TRANSPOSON TY3-I GAG-POL POLYPROTEIN"/>
    <property type="match status" value="1"/>
</dbReference>
<evidence type="ECO:0000259" key="2">
    <source>
        <dbReference type="Pfam" id="PF00078"/>
    </source>
</evidence>
<comment type="caution">
    <text evidence="3">The sequence shown here is derived from an EMBL/GenBank/DDBJ whole genome shotgun (WGS) entry which is preliminary data.</text>
</comment>
<accession>A0A176VHW1</accession>
<feature type="compositionally biased region" description="Basic and acidic residues" evidence="1">
    <location>
        <begin position="104"/>
        <end position="138"/>
    </location>
</feature>